<reference evidence="1 2" key="1">
    <citation type="journal article" date="2009" name="Stand. Genomic Sci.">
        <title>Complete genome sequence of Stackebrandtia nassauensis type strain (LLR-40K-21).</title>
        <authorList>
            <person name="Munk C."/>
            <person name="Lapidus A."/>
            <person name="Copeland A."/>
            <person name="Jando M."/>
            <person name="Mayilraj S."/>
            <person name="Glavina Del Rio T."/>
            <person name="Nolan M."/>
            <person name="Chen F."/>
            <person name="Lucas S."/>
            <person name="Tice H."/>
            <person name="Cheng J.F."/>
            <person name="Han C."/>
            <person name="Detter J.C."/>
            <person name="Bruce D."/>
            <person name="Goodwin L."/>
            <person name="Chain P."/>
            <person name="Pitluck S."/>
            <person name="Goker M."/>
            <person name="Ovchinikova G."/>
            <person name="Pati A."/>
            <person name="Ivanova N."/>
            <person name="Mavromatis K."/>
            <person name="Chen A."/>
            <person name="Palaniappan K."/>
            <person name="Land M."/>
            <person name="Hauser L."/>
            <person name="Chang Y.J."/>
            <person name="Jeffries C.D."/>
            <person name="Bristow J."/>
            <person name="Eisen J.A."/>
            <person name="Markowitz V."/>
            <person name="Hugenholtz P."/>
            <person name="Kyrpides N.C."/>
            <person name="Klenk H.P."/>
        </authorList>
    </citation>
    <scope>NUCLEOTIDE SEQUENCE [LARGE SCALE GENOMIC DNA]</scope>
    <source>
        <strain evidence="2">DSM 44728 / CIP 108903 / NRRL B-16338 / NBRC 102104 / LLR-40K-21</strain>
    </source>
</reference>
<dbReference type="KEGG" id="sna:Snas_6071"/>
<keyword evidence="2" id="KW-1185">Reference proteome</keyword>
<dbReference type="HOGENOM" id="CLU_3173446_0_0_11"/>
<accession>D3Q1B5</accession>
<dbReference type="EMBL" id="CP001778">
    <property type="protein sequence ID" value="ADD45695.1"/>
    <property type="molecule type" value="Genomic_DNA"/>
</dbReference>
<name>D3Q1B5_STANL</name>
<organism evidence="1 2">
    <name type="scientific">Stackebrandtia nassauensis (strain DSM 44728 / CIP 108903 / NRRL B-16338 / NBRC 102104 / LLR-40K-21)</name>
    <dbReference type="NCBI Taxonomy" id="446470"/>
    <lineage>
        <taxon>Bacteria</taxon>
        <taxon>Bacillati</taxon>
        <taxon>Actinomycetota</taxon>
        <taxon>Actinomycetes</taxon>
        <taxon>Glycomycetales</taxon>
        <taxon>Glycomycetaceae</taxon>
        <taxon>Stackebrandtia</taxon>
    </lineage>
</organism>
<proteinExistence type="predicted"/>
<dbReference type="RefSeq" id="WP_013021266.1">
    <property type="nucleotide sequence ID" value="NC_013947.1"/>
</dbReference>
<dbReference type="Proteomes" id="UP000000844">
    <property type="component" value="Chromosome"/>
</dbReference>
<evidence type="ECO:0000313" key="2">
    <source>
        <dbReference type="Proteomes" id="UP000000844"/>
    </source>
</evidence>
<protein>
    <submittedName>
        <fullName evidence="1">Uncharacterized protein</fullName>
    </submittedName>
</protein>
<evidence type="ECO:0000313" key="1">
    <source>
        <dbReference type="EMBL" id="ADD45695.1"/>
    </source>
</evidence>
<gene>
    <name evidence="1" type="ordered locus">Snas_6071</name>
</gene>
<sequence>MNTFEKFRANRLRRAEAAHQRAIMRKRVESSTDLARRDAMLYSNRLM</sequence>
<dbReference type="STRING" id="446470.Snas_6071"/>
<dbReference type="AlphaFoldDB" id="D3Q1B5"/>